<evidence type="ECO:0000313" key="2">
    <source>
        <dbReference type="Proteomes" id="UP000593577"/>
    </source>
</evidence>
<dbReference type="EMBL" id="JABFAA010122580">
    <property type="protein sequence ID" value="MBA0700875.1"/>
    <property type="molecule type" value="Genomic_DNA"/>
</dbReference>
<dbReference type="Proteomes" id="UP000593577">
    <property type="component" value="Unassembled WGS sequence"/>
</dbReference>
<protein>
    <submittedName>
        <fullName evidence="1">Uncharacterized protein</fullName>
    </submittedName>
</protein>
<sequence>MTRSNNYSTVSMVICPIFLISKLTSTDSELSPSIGTLLIVVLLLERWIWYPLWNNTWLCSVA</sequence>
<proteinExistence type="predicted"/>
<name>A0A7J8YMW2_GOSAI</name>
<evidence type="ECO:0000313" key="1">
    <source>
        <dbReference type="EMBL" id="MBA0700875.1"/>
    </source>
</evidence>
<comment type="caution">
    <text evidence="1">The sequence shown here is derived from an EMBL/GenBank/DDBJ whole genome shotgun (WGS) entry which is preliminary data.</text>
</comment>
<accession>A0A7J8YMW2</accession>
<organism evidence="1 2">
    <name type="scientific">Gossypium aridum</name>
    <name type="common">American cotton</name>
    <name type="synonym">Erioxylum aridum</name>
    <dbReference type="NCBI Taxonomy" id="34290"/>
    <lineage>
        <taxon>Eukaryota</taxon>
        <taxon>Viridiplantae</taxon>
        <taxon>Streptophyta</taxon>
        <taxon>Embryophyta</taxon>
        <taxon>Tracheophyta</taxon>
        <taxon>Spermatophyta</taxon>
        <taxon>Magnoliopsida</taxon>
        <taxon>eudicotyledons</taxon>
        <taxon>Gunneridae</taxon>
        <taxon>Pentapetalae</taxon>
        <taxon>rosids</taxon>
        <taxon>malvids</taxon>
        <taxon>Malvales</taxon>
        <taxon>Malvaceae</taxon>
        <taxon>Malvoideae</taxon>
        <taxon>Gossypium</taxon>
    </lineage>
</organism>
<reference evidence="1 2" key="1">
    <citation type="journal article" date="2019" name="Genome Biol. Evol.">
        <title>Insights into the evolution of the New World diploid cottons (Gossypium, subgenus Houzingenia) based on genome sequencing.</title>
        <authorList>
            <person name="Grover C.E."/>
            <person name="Arick M.A. 2nd"/>
            <person name="Thrash A."/>
            <person name="Conover J.L."/>
            <person name="Sanders W.S."/>
            <person name="Peterson D.G."/>
            <person name="Frelichowski J.E."/>
            <person name="Scheffler J.A."/>
            <person name="Scheffler B.E."/>
            <person name="Wendel J.F."/>
        </authorList>
    </citation>
    <scope>NUCLEOTIDE SEQUENCE [LARGE SCALE GENOMIC DNA]</scope>
    <source>
        <strain evidence="1">185</strain>
        <tissue evidence="1">Leaf</tissue>
    </source>
</reference>
<gene>
    <name evidence="1" type="ORF">Goari_027415</name>
</gene>
<dbReference type="AlphaFoldDB" id="A0A7J8YMW2"/>
<keyword evidence="2" id="KW-1185">Reference proteome</keyword>